<comment type="caution">
    <text evidence="1">The sequence shown here is derived from an EMBL/GenBank/DDBJ whole genome shotgun (WGS) entry which is preliminary data.</text>
</comment>
<evidence type="ECO:0000313" key="2">
    <source>
        <dbReference type="Proteomes" id="UP000521872"/>
    </source>
</evidence>
<protein>
    <submittedName>
        <fullName evidence="1">Uncharacterized protein</fullName>
    </submittedName>
</protein>
<gene>
    <name evidence="1" type="ORF">D9613_011563</name>
</gene>
<dbReference type="EMBL" id="JAACJL010000018">
    <property type="protein sequence ID" value="KAF4618322.1"/>
    <property type="molecule type" value="Genomic_DNA"/>
</dbReference>
<dbReference type="AlphaFoldDB" id="A0A8H4QXW7"/>
<proteinExistence type="predicted"/>
<keyword evidence="2" id="KW-1185">Reference proteome</keyword>
<name>A0A8H4QXW7_9AGAR</name>
<reference evidence="1 2" key="1">
    <citation type="submission" date="2019-12" db="EMBL/GenBank/DDBJ databases">
        <authorList>
            <person name="Floudas D."/>
            <person name="Bentzer J."/>
            <person name="Ahren D."/>
            <person name="Johansson T."/>
            <person name="Persson P."/>
            <person name="Tunlid A."/>
        </authorList>
    </citation>
    <scope>NUCLEOTIDE SEQUENCE [LARGE SCALE GENOMIC DNA]</scope>
    <source>
        <strain evidence="1 2">CBS 102.39</strain>
    </source>
</reference>
<evidence type="ECO:0000313" key="1">
    <source>
        <dbReference type="EMBL" id="KAF4618322.1"/>
    </source>
</evidence>
<dbReference type="Proteomes" id="UP000521872">
    <property type="component" value="Unassembled WGS sequence"/>
</dbReference>
<sequence>MADQEAEVSVTTTEDDNTRYDSTWSDDVRWVKDQRLHLLREGRIATDVDNFGSLISLTVWKTTRERTPGVRPHLSERRIHQVKASFANPLFSRDDGPGRRDMIRTSSNRAQHPLQRAPNIPFPHTYGYMSAWALSA</sequence>
<organism evidence="1 2">
    <name type="scientific">Agrocybe pediades</name>
    <dbReference type="NCBI Taxonomy" id="84607"/>
    <lineage>
        <taxon>Eukaryota</taxon>
        <taxon>Fungi</taxon>
        <taxon>Dikarya</taxon>
        <taxon>Basidiomycota</taxon>
        <taxon>Agaricomycotina</taxon>
        <taxon>Agaricomycetes</taxon>
        <taxon>Agaricomycetidae</taxon>
        <taxon>Agaricales</taxon>
        <taxon>Agaricineae</taxon>
        <taxon>Strophariaceae</taxon>
        <taxon>Agrocybe</taxon>
    </lineage>
</organism>
<accession>A0A8H4QXW7</accession>